<name>A0ABT0G103_9ACTN</name>
<proteinExistence type="predicted"/>
<feature type="transmembrane region" description="Helical" evidence="1">
    <location>
        <begin position="21"/>
        <end position="44"/>
    </location>
</feature>
<organism evidence="2 3">
    <name type="scientific">Actinomadura luzonensis</name>
    <dbReference type="NCBI Taxonomy" id="2805427"/>
    <lineage>
        <taxon>Bacteria</taxon>
        <taxon>Bacillati</taxon>
        <taxon>Actinomycetota</taxon>
        <taxon>Actinomycetes</taxon>
        <taxon>Streptosporangiales</taxon>
        <taxon>Thermomonosporaceae</taxon>
        <taxon>Actinomadura</taxon>
    </lineage>
</organism>
<keyword evidence="1" id="KW-1133">Transmembrane helix</keyword>
<protein>
    <recommendedName>
        <fullName evidence="4">CBS domain-containing protein</fullName>
    </recommendedName>
</protein>
<comment type="caution">
    <text evidence="2">The sequence shown here is derived from an EMBL/GenBank/DDBJ whole genome shotgun (WGS) entry which is preliminary data.</text>
</comment>
<dbReference type="Proteomes" id="UP001317259">
    <property type="component" value="Unassembled WGS sequence"/>
</dbReference>
<accession>A0ABT0G103</accession>
<dbReference type="EMBL" id="JAKRKC020000002">
    <property type="protein sequence ID" value="MCK2218276.1"/>
    <property type="molecule type" value="Genomic_DNA"/>
</dbReference>
<keyword evidence="1" id="KW-0472">Membrane</keyword>
<evidence type="ECO:0008006" key="4">
    <source>
        <dbReference type="Google" id="ProtNLM"/>
    </source>
</evidence>
<evidence type="ECO:0000313" key="3">
    <source>
        <dbReference type="Proteomes" id="UP001317259"/>
    </source>
</evidence>
<gene>
    <name evidence="2" type="ORF">MF672_031465</name>
</gene>
<reference evidence="2 3" key="1">
    <citation type="submission" date="2022-04" db="EMBL/GenBank/DDBJ databases">
        <title>Genome draft of Actinomadura sp. ATCC 31491.</title>
        <authorList>
            <person name="Shi X."/>
            <person name="Du Y."/>
        </authorList>
    </citation>
    <scope>NUCLEOTIDE SEQUENCE [LARGE SCALE GENOMIC DNA]</scope>
    <source>
        <strain evidence="2 3">ATCC 31491</strain>
    </source>
</reference>
<evidence type="ECO:0000256" key="1">
    <source>
        <dbReference type="SAM" id="Phobius"/>
    </source>
</evidence>
<evidence type="ECO:0000313" key="2">
    <source>
        <dbReference type="EMBL" id="MCK2218276.1"/>
    </source>
</evidence>
<dbReference type="RefSeq" id="WP_242371189.1">
    <property type="nucleotide sequence ID" value="NZ_JAKRKC020000002.1"/>
</dbReference>
<keyword evidence="1" id="KW-0812">Transmembrane</keyword>
<keyword evidence="3" id="KW-1185">Reference proteome</keyword>
<feature type="transmembrane region" description="Helical" evidence="1">
    <location>
        <begin position="50"/>
        <end position="72"/>
    </location>
</feature>
<sequence>MILAEEKSARRWRVWPLSPKWSLLTSLLLLAALLLALVLLRMFAGWPGDALLPVILVAAAVITGIPLLFMVIEVAAQSNGSVEALGFGFSFGAPAADSMSSQDLPPNFGVPESLPIADSRGPQVIQALEQFPRSDVAVIDLEDGSAWWETRLAVVCSGAARLRRPKAIAFTATENEKRHRFVGWGEPERLLRALYRARPELQHAADAAAAATARWALAYPPGGDPVQGMLPPLADPVAGHLGALAFAGSTRRLDAPEQFLLHELAKLEEQRPQGISVIKLRDLFGAFLHREAVDEKQPSQEWIRTVLCSESEYVAVTRCGTFVGLLSRLAVLNQVLRSRLFPDVDCGDCRPPEQTV</sequence>